<feature type="domain" description="Amidase" evidence="1">
    <location>
        <begin position="2"/>
        <end position="156"/>
    </location>
</feature>
<accession>X1J3U0</accession>
<dbReference type="PANTHER" id="PTHR11895">
    <property type="entry name" value="TRANSAMIDASE"/>
    <property type="match status" value="1"/>
</dbReference>
<dbReference type="Pfam" id="PF01425">
    <property type="entry name" value="Amidase"/>
    <property type="match status" value="1"/>
</dbReference>
<dbReference type="InterPro" id="IPR023631">
    <property type="entry name" value="Amidase_dom"/>
</dbReference>
<name>X1J3U0_9ZZZZ</name>
<dbReference type="Gene3D" id="3.90.1300.10">
    <property type="entry name" value="Amidase signature (AS) domain"/>
    <property type="match status" value="1"/>
</dbReference>
<reference evidence="2" key="1">
    <citation type="journal article" date="2014" name="Front. Microbiol.">
        <title>High frequency of phylogenetically diverse reductive dehalogenase-homologous genes in deep subseafloor sedimentary metagenomes.</title>
        <authorList>
            <person name="Kawai M."/>
            <person name="Futagami T."/>
            <person name="Toyoda A."/>
            <person name="Takaki Y."/>
            <person name="Nishi S."/>
            <person name="Hori S."/>
            <person name="Arai W."/>
            <person name="Tsubouchi T."/>
            <person name="Morono Y."/>
            <person name="Uchiyama I."/>
            <person name="Ito T."/>
            <person name="Fujiyama A."/>
            <person name="Inagaki F."/>
            <person name="Takami H."/>
        </authorList>
    </citation>
    <scope>NUCLEOTIDE SEQUENCE</scope>
    <source>
        <strain evidence="2">Expedition CK06-06</strain>
    </source>
</reference>
<proteinExistence type="predicted"/>
<dbReference type="InterPro" id="IPR000120">
    <property type="entry name" value="Amidase"/>
</dbReference>
<dbReference type="PANTHER" id="PTHR11895:SF151">
    <property type="entry name" value="GLUTAMYL-TRNA(GLN) AMIDOTRANSFERASE SUBUNIT A"/>
    <property type="match status" value="1"/>
</dbReference>
<dbReference type="SUPFAM" id="SSF75304">
    <property type="entry name" value="Amidase signature (AS) enzymes"/>
    <property type="match status" value="1"/>
</dbReference>
<evidence type="ECO:0000259" key="1">
    <source>
        <dbReference type="Pfam" id="PF01425"/>
    </source>
</evidence>
<dbReference type="GO" id="GO:0003824">
    <property type="term" value="F:catalytic activity"/>
    <property type="evidence" value="ECO:0007669"/>
    <property type="project" value="InterPro"/>
</dbReference>
<feature type="non-terminal residue" evidence="2">
    <location>
        <position position="1"/>
    </location>
</feature>
<gene>
    <name evidence="2" type="ORF">S03H2_60517</name>
</gene>
<sequence length="165" mass="18827">IKVAVPKEFFAKGLDAEVREAVDAALDLLKNLGAEVKEVSLPHAEYFTAANYLITTVEAASNLARFDGVRYGHRTSRFDNMFDMYRKTRGQGFGEEVKRRIILGTHALSSSYYNTYCVRALKARQMIKNDFERIFKNFQCIITPTSSTTAFKIGERIDLRCKRKP</sequence>
<dbReference type="AlphaFoldDB" id="X1J3U0"/>
<protein>
    <recommendedName>
        <fullName evidence="1">Amidase domain-containing protein</fullName>
    </recommendedName>
</protein>
<organism evidence="2">
    <name type="scientific">marine sediment metagenome</name>
    <dbReference type="NCBI Taxonomy" id="412755"/>
    <lineage>
        <taxon>unclassified sequences</taxon>
        <taxon>metagenomes</taxon>
        <taxon>ecological metagenomes</taxon>
    </lineage>
</organism>
<dbReference type="InterPro" id="IPR036928">
    <property type="entry name" value="AS_sf"/>
</dbReference>
<comment type="caution">
    <text evidence="2">The sequence shown here is derived from an EMBL/GenBank/DDBJ whole genome shotgun (WGS) entry which is preliminary data.</text>
</comment>
<evidence type="ECO:0000313" key="2">
    <source>
        <dbReference type="EMBL" id="GAH89386.1"/>
    </source>
</evidence>
<dbReference type="EMBL" id="BARU01039002">
    <property type="protein sequence ID" value="GAH89386.1"/>
    <property type="molecule type" value="Genomic_DNA"/>
</dbReference>